<dbReference type="Gene3D" id="2.30.30.40">
    <property type="entry name" value="SH3 Domains"/>
    <property type="match status" value="2"/>
</dbReference>
<evidence type="ECO:0000256" key="5">
    <source>
        <dbReference type="SAM" id="Coils"/>
    </source>
</evidence>
<dbReference type="InterPro" id="IPR036028">
    <property type="entry name" value="SH3-like_dom_sf"/>
</dbReference>
<accession>A0A2T9YPM0</accession>
<dbReference type="SMART" id="SM00326">
    <property type="entry name" value="SH3"/>
    <property type="match status" value="2"/>
</dbReference>
<dbReference type="PROSITE" id="PS50002">
    <property type="entry name" value="SH3"/>
    <property type="match status" value="2"/>
</dbReference>
<feature type="domain" description="SH3" evidence="7">
    <location>
        <begin position="643"/>
        <end position="701"/>
    </location>
</feature>
<dbReference type="GO" id="GO:0046872">
    <property type="term" value="F:metal ion binding"/>
    <property type="evidence" value="ECO:0007669"/>
    <property type="project" value="UniProtKB-KW"/>
</dbReference>
<dbReference type="Gene3D" id="3.30.60.20">
    <property type="match status" value="1"/>
</dbReference>
<feature type="domain" description="SH3" evidence="7">
    <location>
        <begin position="575"/>
        <end position="636"/>
    </location>
</feature>
<dbReference type="EMBL" id="MBFR01000097">
    <property type="protein sequence ID" value="PVU94266.1"/>
    <property type="molecule type" value="Genomic_DNA"/>
</dbReference>
<dbReference type="AlphaFoldDB" id="A0A2T9YPM0"/>
<dbReference type="Pfam" id="PF14604">
    <property type="entry name" value="SH3_9"/>
    <property type="match status" value="2"/>
</dbReference>
<protein>
    <recommendedName>
        <fullName evidence="11">Protein BZZ1</fullName>
    </recommendedName>
</protein>
<dbReference type="CDD" id="cd20824">
    <property type="entry name" value="C1_SpBZZ1-like"/>
    <property type="match status" value="1"/>
</dbReference>
<dbReference type="PROSITE" id="PS50081">
    <property type="entry name" value="ZF_DAG_PE_2"/>
    <property type="match status" value="1"/>
</dbReference>
<keyword evidence="5" id="KW-0175">Coiled coil</keyword>
<name>A0A2T9YPM0_9FUNG</name>
<comment type="caution">
    <text evidence="9">The sequence shown here is derived from an EMBL/GenBank/DDBJ whole genome shotgun (WGS) entry which is preliminary data.</text>
</comment>
<evidence type="ECO:0000256" key="3">
    <source>
        <dbReference type="ARBA" id="ARBA00022833"/>
    </source>
</evidence>
<organism evidence="9 10">
    <name type="scientific">Smittium simulii</name>
    <dbReference type="NCBI Taxonomy" id="133385"/>
    <lineage>
        <taxon>Eukaryota</taxon>
        <taxon>Fungi</taxon>
        <taxon>Fungi incertae sedis</taxon>
        <taxon>Zoopagomycota</taxon>
        <taxon>Kickxellomycotina</taxon>
        <taxon>Harpellomycetes</taxon>
        <taxon>Harpellales</taxon>
        <taxon>Legeriomycetaceae</taxon>
        <taxon>Smittium</taxon>
    </lineage>
</organism>
<reference evidence="9 10" key="1">
    <citation type="journal article" date="2018" name="MBio">
        <title>Comparative Genomics Reveals the Core Gene Toolbox for the Fungus-Insect Symbiosis.</title>
        <authorList>
            <person name="Wang Y."/>
            <person name="Stata M."/>
            <person name="Wang W."/>
            <person name="Stajich J.E."/>
            <person name="White M.M."/>
            <person name="Moncalvo J.M."/>
        </authorList>
    </citation>
    <scope>NUCLEOTIDE SEQUENCE [LARGE SCALE GENOMIC DNA]</scope>
    <source>
        <strain evidence="9 10">SWE-8-4</strain>
    </source>
</reference>
<evidence type="ECO:0000256" key="4">
    <source>
        <dbReference type="PROSITE-ProRule" id="PRU00192"/>
    </source>
</evidence>
<dbReference type="SMART" id="SM00109">
    <property type="entry name" value="C1"/>
    <property type="match status" value="1"/>
</dbReference>
<feature type="coiled-coil region" evidence="5">
    <location>
        <begin position="195"/>
        <end position="229"/>
    </location>
</feature>
<evidence type="ECO:0000256" key="1">
    <source>
        <dbReference type="ARBA" id="ARBA00022443"/>
    </source>
</evidence>
<keyword evidence="2" id="KW-0479">Metal-binding</keyword>
<dbReference type="PROSITE" id="PS00479">
    <property type="entry name" value="ZF_DAG_PE_1"/>
    <property type="match status" value="1"/>
</dbReference>
<dbReference type="PANTHER" id="PTHR15735">
    <property type="entry name" value="FCH AND DOUBLE SH3 DOMAINS PROTEIN"/>
    <property type="match status" value="1"/>
</dbReference>
<dbReference type="GO" id="GO:0030036">
    <property type="term" value="P:actin cytoskeleton organization"/>
    <property type="evidence" value="ECO:0007669"/>
    <property type="project" value="UniProtKB-ARBA"/>
</dbReference>
<dbReference type="GO" id="GO:0030864">
    <property type="term" value="C:cortical actin cytoskeleton"/>
    <property type="evidence" value="ECO:0007669"/>
    <property type="project" value="UniProtKB-ARBA"/>
</dbReference>
<keyword evidence="1 4" id="KW-0728">SH3 domain</keyword>
<dbReference type="InterPro" id="IPR046349">
    <property type="entry name" value="C1-like_sf"/>
</dbReference>
<dbReference type="OrthoDB" id="8783038at2759"/>
<gene>
    <name evidence="9" type="ORF">BB561_002674</name>
</gene>
<evidence type="ECO:0000313" key="10">
    <source>
        <dbReference type="Proteomes" id="UP000245383"/>
    </source>
</evidence>
<dbReference type="SUPFAM" id="SSF50044">
    <property type="entry name" value="SH3-domain"/>
    <property type="match status" value="2"/>
</dbReference>
<evidence type="ECO:0008006" key="11">
    <source>
        <dbReference type="Google" id="ProtNLM"/>
    </source>
</evidence>
<dbReference type="Pfam" id="PF00611">
    <property type="entry name" value="FCH"/>
    <property type="match status" value="1"/>
</dbReference>
<dbReference type="GO" id="GO:0030833">
    <property type="term" value="P:regulation of actin filament polymerization"/>
    <property type="evidence" value="ECO:0007669"/>
    <property type="project" value="TreeGrafter"/>
</dbReference>
<keyword evidence="10" id="KW-1185">Reference proteome</keyword>
<evidence type="ECO:0000256" key="6">
    <source>
        <dbReference type="SAM" id="MobiDB-lite"/>
    </source>
</evidence>
<dbReference type="SUPFAM" id="SSF57889">
    <property type="entry name" value="Cysteine-rich domain"/>
    <property type="match status" value="1"/>
</dbReference>
<dbReference type="PANTHER" id="PTHR15735:SF21">
    <property type="entry name" value="PROTEIN NERVOUS WRECK"/>
    <property type="match status" value="1"/>
</dbReference>
<evidence type="ECO:0000259" key="7">
    <source>
        <dbReference type="PROSITE" id="PS50002"/>
    </source>
</evidence>
<keyword evidence="3" id="KW-0862">Zinc</keyword>
<sequence length="701" mass="79479">MISYGSSINHIELPIVNNHISEGIQLLSEIKEFILLRASIEKEYAKKLLDLGKKFDKRISNKGFGQKKSIVRNNSVNSSENHHDEHGNITQQLDSDMDQDNSGIIGILTSQAFSQGSYHLEFSELLNRNYVDDIKKYSIIAEDAKKKISNHAIKLYDKRDKSIAEKDKIKAKYEESVNSHSMAIQKHEKSMDSKAQKYQDKVSEHTDRKNQLKNEYIICTEDYQKLEESRIVTSREKLESFFSRAAELCEQDKMSFQLARDNISKLDPTVAFQNFINSFEEKVYQPTKSFMVVVDQSNGENPNFEKDKNSILILSNRLIKAQTQLHEINENIEQSNLTVYELRLDGNNSINQSFMDSKREVALGELTKAEIQSQISCISSVVGDVDQLAAHIFEPYSFKIPTKCNFCGENIWGTSRKGAKCIKCGFVCHAKCELKVDFSCNQVKENTSGNFLTRAFKSKRSKKSISTELYDEDLPGRSSSVVSAINNSDNTSNVDDPSPNYNKNMSESINPLNINYAGNDNDNKRYSNPMLIPTQSHATKVDVQMPIPIIYTKNIIISGDESKKTINNNVNEMETVQYTMAALYSYSGRNSDELSFNEGETLYILAGDDGSGWALARSINGNTGHVPISYLETKGETLNIYELDKKYMTALYDFEARDVDELSIKAGDRIEFVSMTESSEWVVGKNNNLQGRLPRSYIEFL</sequence>
<proteinExistence type="predicted"/>
<dbReference type="STRING" id="133385.A0A2T9YPM0"/>
<dbReference type="InterPro" id="IPR001452">
    <property type="entry name" value="SH3_domain"/>
</dbReference>
<feature type="region of interest" description="Disordered" evidence="6">
    <location>
        <begin position="73"/>
        <end position="94"/>
    </location>
</feature>
<evidence type="ECO:0000256" key="2">
    <source>
        <dbReference type="ARBA" id="ARBA00022723"/>
    </source>
</evidence>
<evidence type="ECO:0000259" key="8">
    <source>
        <dbReference type="PROSITE" id="PS50081"/>
    </source>
</evidence>
<feature type="domain" description="Phorbol-ester/DAG-type" evidence="8">
    <location>
        <begin position="390"/>
        <end position="440"/>
    </location>
</feature>
<dbReference type="Pfam" id="PF00130">
    <property type="entry name" value="C1_1"/>
    <property type="match status" value="1"/>
</dbReference>
<dbReference type="PRINTS" id="PR00452">
    <property type="entry name" value="SH3DOMAIN"/>
</dbReference>
<dbReference type="InterPro" id="IPR001060">
    <property type="entry name" value="FCH_dom"/>
</dbReference>
<dbReference type="Proteomes" id="UP000245383">
    <property type="component" value="Unassembled WGS sequence"/>
</dbReference>
<dbReference type="InterPro" id="IPR002219">
    <property type="entry name" value="PKC_DAG/PE"/>
</dbReference>
<evidence type="ECO:0000313" key="9">
    <source>
        <dbReference type="EMBL" id="PVU94266.1"/>
    </source>
</evidence>
<dbReference type="SUPFAM" id="SSF103657">
    <property type="entry name" value="BAR/IMD domain-like"/>
    <property type="match status" value="1"/>
</dbReference>
<dbReference type="Gene3D" id="1.20.1270.60">
    <property type="entry name" value="Arfaptin homology (AH) domain/BAR domain"/>
    <property type="match status" value="1"/>
</dbReference>
<dbReference type="InterPro" id="IPR027267">
    <property type="entry name" value="AH/BAR_dom_sf"/>
</dbReference>